<dbReference type="Pfam" id="PF09350">
    <property type="entry name" value="DJC28_CD"/>
    <property type="match status" value="1"/>
</dbReference>
<name>A0ABT2Z2R1_9RHOB</name>
<protein>
    <submittedName>
        <fullName evidence="2">DUF1992 domain-containing protein</fullName>
    </submittedName>
</protein>
<evidence type="ECO:0000259" key="1">
    <source>
        <dbReference type="Pfam" id="PF09350"/>
    </source>
</evidence>
<comment type="caution">
    <text evidence="2">The sequence shown here is derived from an EMBL/GenBank/DDBJ whole genome shotgun (WGS) entry which is preliminary data.</text>
</comment>
<dbReference type="InterPro" id="IPR018961">
    <property type="entry name" value="DnaJ_homolog_subfam-C_membr-28"/>
</dbReference>
<dbReference type="EMBL" id="JAOWLA010000010">
    <property type="protein sequence ID" value="MCV2865419.1"/>
    <property type="molecule type" value="Genomic_DNA"/>
</dbReference>
<proteinExistence type="predicted"/>
<sequence length="111" mass="12163">MSDWLNRIAERRMLKANAEGTLDHLAGSGQPLPERPGDAFVDAGTALGFRRMAEEGALPEEVVLKQELAAAKAGYAAATSEDERHVAMKRIATLELKIAVAEEARRKFMRD</sequence>
<evidence type="ECO:0000313" key="3">
    <source>
        <dbReference type="Proteomes" id="UP001652503"/>
    </source>
</evidence>
<reference evidence="2 3" key="1">
    <citation type="submission" date="2022-10" db="EMBL/GenBank/DDBJ databases">
        <title>Defluviimonas sp. nov., isolated from ocean surface water.</title>
        <authorList>
            <person name="He W."/>
            <person name="Wang L."/>
            <person name="Zhang D.-F."/>
        </authorList>
    </citation>
    <scope>NUCLEOTIDE SEQUENCE [LARGE SCALE GENOMIC DNA]</scope>
    <source>
        <strain evidence="2 3">WL0075</strain>
    </source>
</reference>
<feature type="domain" description="DnaJ homologue subfamily C member 28 conserved" evidence="1">
    <location>
        <begin position="8"/>
        <end position="73"/>
    </location>
</feature>
<evidence type="ECO:0000313" key="2">
    <source>
        <dbReference type="EMBL" id="MCV2865419.1"/>
    </source>
</evidence>
<organism evidence="2 3">
    <name type="scientific">Albidovulum sediminicola</name>
    <dbReference type="NCBI Taxonomy" id="2984331"/>
    <lineage>
        <taxon>Bacteria</taxon>
        <taxon>Pseudomonadati</taxon>
        <taxon>Pseudomonadota</taxon>
        <taxon>Alphaproteobacteria</taxon>
        <taxon>Rhodobacterales</taxon>
        <taxon>Paracoccaceae</taxon>
        <taxon>Albidovulum</taxon>
    </lineage>
</organism>
<accession>A0ABT2Z2R1</accession>
<dbReference type="Proteomes" id="UP001652503">
    <property type="component" value="Unassembled WGS sequence"/>
</dbReference>
<gene>
    <name evidence="2" type="ORF">OE647_11855</name>
</gene>
<keyword evidence="3" id="KW-1185">Reference proteome</keyword>
<dbReference type="RefSeq" id="WP_263721940.1">
    <property type="nucleotide sequence ID" value="NZ_JAOWLA010000010.1"/>
</dbReference>